<dbReference type="AlphaFoldDB" id="A0A219APA6"/>
<dbReference type="Proteomes" id="UP000078397">
    <property type="component" value="Unassembled WGS sequence"/>
</dbReference>
<accession>A0A219APA6</accession>
<comment type="caution">
    <text evidence="1">The sequence shown here is derived from an EMBL/GenBank/DDBJ whole genome shotgun (WGS) entry which is preliminary data.</text>
</comment>
<organism evidence="1 2">
    <name type="scientific">Pochonia chlamydosporia 170</name>
    <dbReference type="NCBI Taxonomy" id="1380566"/>
    <lineage>
        <taxon>Eukaryota</taxon>
        <taxon>Fungi</taxon>
        <taxon>Dikarya</taxon>
        <taxon>Ascomycota</taxon>
        <taxon>Pezizomycotina</taxon>
        <taxon>Sordariomycetes</taxon>
        <taxon>Hypocreomycetidae</taxon>
        <taxon>Hypocreales</taxon>
        <taxon>Clavicipitaceae</taxon>
        <taxon>Pochonia</taxon>
    </lineage>
</organism>
<dbReference type="GeneID" id="33937096"/>
<sequence>MRSIFLVPVARDLALQLLDLEPGHTRLLANNSYPNSIQYCILKVIKYANWLIFVHGRRLELPEVYQFESGLMDIRSGSPTKAFGVRHIGPQALLGLQFRRPVLANRSMWEHGRKYVNSMGALSNSLLRRRMMFSISLASSKMISGLRTAGNSSCAIGVLSFWVVMEKTELENSPDASIMGTRLGISPVTRLADSSL</sequence>
<keyword evidence="2" id="KW-1185">Reference proteome</keyword>
<dbReference type="KEGG" id="pchm:VFPPC_18261"/>
<evidence type="ECO:0000313" key="2">
    <source>
        <dbReference type="Proteomes" id="UP000078397"/>
    </source>
</evidence>
<protein>
    <submittedName>
        <fullName evidence="1">Uncharacterized protein</fullName>
    </submittedName>
</protein>
<proteinExistence type="predicted"/>
<dbReference type="RefSeq" id="XP_022285085.1">
    <property type="nucleotide sequence ID" value="XM_022429903.1"/>
</dbReference>
<dbReference type="EMBL" id="LSBJ02000010">
    <property type="protein sequence ID" value="OWT42593.1"/>
    <property type="molecule type" value="Genomic_DNA"/>
</dbReference>
<gene>
    <name evidence="1" type="ORF">VFPPC_18261</name>
</gene>
<name>A0A219APA6_METCM</name>
<reference evidence="1 2" key="1">
    <citation type="journal article" date="2016" name="PLoS Pathog.">
        <title>Biosynthesis of antibiotic leucinostatins in bio-control fungus Purpureocillium lilacinum and their inhibition on phytophthora revealed by genome mining.</title>
        <authorList>
            <person name="Wang G."/>
            <person name="Liu Z."/>
            <person name="Lin R."/>
            <person name="Li E."/>
            <person name="Mao Z."/>
            <person name="Ling J."/>
            <person name="Yang Y."/>
            <person name="Yin W.B."/>
            <person name="Xie B."/>
        </authorList>
    </citation>
    <scope>NUCLEOTIDE SEQUENCE [LARGE SCALE GENOMIC DNA]</scope>
    <source>
        <strain evidence="1">170</strain>
    </source>
</reference>
<evidence type="ECO:0000313" key="1">
    <source>
        <dbReference type="EMBL" id="OWT42593.1"/>
    </source>
</evidence>